<feature type="binding site" evidence="5">
    <location>
        <position position="20"/>
    </location>
    <ligand>
        <name>ATP</name>
        <dbReference type="ChEBI" id="CHEBI:30616"/>
    </ligand>
</feature>
<evidence type="ECO:0000313" key="10">
    <source>
        <dbReference type="Proteomes" id="UP000741863"/>
    </source>
</evidence>
<evidence type="ECO:0000313" key="9">
    <source>
        <dbReference type="EMBL" id="MBM7632584.1"/>
    </source>
</evidence>
<comment type="function">
    <text evidence="5">ATPase subunit of a proteasome-like degradation complex; this subunit has chaperone activity. The binding of ATP and its subsequent hydrolysis by HslU are essential for unfolding of protein substrates subsequently hydrolyzed by HslV. HslU recognizes the N-terminal part of its protein substrates and unfolds these before they are guided to HslV for hydrolysis.</text>
</comment>
<organism evidence="9 10">
    <name type="scientific">Geomicrobium sediminis</name>
    <dbReference type="NCBI Taxonomy" id="1347788"/>
    <lineage>
        <taxon>Bacteria</taxon>
        <taxon>Bacillati</taxon>
        <taxon>Bacillota</taxon>
        <taxon>Bacilli</taxon>
        <taxon>Bacillales</taxon>
        <taxon>Geomicrobium</taxon>
    </lineage>
</organism>
<keyword evidence="3 5" id="KW-0067">ATP-binding</keyword>
<feature type="region of interest" description="Disordered" evidence="6">
    <location>
        <begin position="157"/>
        <end position="188"/>
    </location>
</feature>
<dbReference type="RefSeq" id="WP_204696892.1">
    <property type="nucleotide sequence ID" value="NZ_JAFBEC010000004.1"/>
</dbReference>
<keyword evidence="5" id="KW-0963">Cytoplasm</keyword>
<dbReference type="Gene3D" id="3.40.50.300">
    <property type="entry name" value="P-loop containing nucleotide triphosphate hydrolases"/>
    <property type="match status" value="2"/>
</dbReference>
<dbReference type="GO" id="GO:0005524">
    <property type="term" value="F:ATP binding"/>
    <property type="evidence" value="ECO:0007669"/>
    <property type="project" value="UniProtKB-KW"/>
</dbReference>
<evidence type="ECO:0000259" key="8">
    <source>
        <dbReference type="SMART" id="SM01086"/>
    </source>
</evidence>
<accession>A0ABS2PB01</accession>
<comment type="caution">
    <text evidence="9">The sequence shown here is derived from an EMBL/GenBank/DDBJ whole genome shotgun (WGS) entry which is preliminary data.</text>
</comment>
<feature type="binding site" evidence="5">
    <location>
        <position position="346"/>
    </location>
    <ligand>
        <name>ATP</name>
        <dbReference type="ChEBI" id="CHEBI:30616"/>
    </ligand>
</feature>
<dbReference type="CDD" id="cd19498">
    <property type="entry name" value="RecA-like_HslU"/>
    <property type="match status" value="1"/>
</dbReference>
<keyword evidence="2 5" id="KW-0547">Nucleotide-binding</keyword>
<feature type="binding site" evidence="5">
    <location>
        <position position="281"/>
    </location>
    <ligand>
        <name>ATP</name>
        <dbReference type="ChEBI" id="CHEBI:30616"/>
    </ligand>
</feature>
<feature type="binding site" evidence="5">
    <location>
        <position position="418"/>
    </location>
    <ligand>
        <name>ATP</name>
        <dbReference type="ChEBI" id="CHEBI:30616"/>
    </ligand>
</feature>
<evidence type="ECO:0000256" key="5">
    <source>
        <dbReference type="HAMAP-Rule" id="MF_00249"/>
    </source>
</evidence>
<dbReference type="SMART" id="SM00382">
    <property type="entry name" value="AAA"/>
    <property type="match status" value="1"/>
</dbReference>
<evidence type="ECO:0000256" key="1">
    <source>
        <dbReference type="ARBA" id="ARBA00009771"/>
    </source>
</evidence>
<protein>
    <recommendedName>
        <fullName evidence="5">ATP-dependent protease ATPase subunit HslU</fullName>
    </recommendedName>
    <alternativeName>
        <fullName evidence="5">Unfoldase HslU</fullName>
    </alternativeName>
</protein>
<feature type="domain" description="AAA+ ATPase" evidence="7">
    <location>
        <begin position="51"/>
        <end position="357"/>
    </location>
</feature>
<sequence length="468" mass="52452">MEHANQTPKQIVNKLDQYIVGQNGAKRAVAVALRNRYRRSKVAENIRDEITPKNILMIGPTGVGKTEIARRLSKLVGAPFVKVEATKFTEVGYVGRDVESMVRDLVEVAVRLVKEEKMKGVQPEAKNLANERLVELLVPSKKKSQAYKNPLEMFFNSQGNMNQDVDLDDESEQRDSIKERRTKTASQLANGELEDELVTVEVEEQQQGLMDMLSGSGMEQMGMMQDMLGSMMPKKKKKRKLPVREARQVLIDDEAQKLVDMDEVGQLAVDKTEQLGMIFIDEIDKVAGKQQSSSVDVSREGVQRDILPIVEGSTVTTKYGPVQTDHILFIAAGAFHVSRPSDLIPELQGRFPIRVELNNLSKDDFVRILREPDNALLKQYSALLETEGINVEFSDEAVVRLAELAEQVNQTTENIGARRLHTLLERLLEDLSFEASDVTLETITITASYVNEKLADVAGNEDTSHYIL</sequence>
<dbReference type="InterPro" id="IPR003593">
    <property type="entry name" value="AAA+_ATPase"/>
</dbReference>
<evidence type="ECO:0000256" key="4">
    <source>
        <dbReference type="ARBA" id="ARBA00023186"/>
    </source>
</evidence>
<name>A0ABS2PB01_9BACL</name>
<dbReference type="SUPFAM" id="SSF52540">
    <property type="entry name" value="P-loop containing nucleoside triphosphate hydrolases"/>
    <property type="match status" value="1"/>
</dbReference>
<dbReference type="Pfam" id="PF00004">
    <property type="entry name" value="AAA"/>
    <property type="match status" value="1"/>
</dbReference>
<dbReference type="Pfam" id="PF07724">
    <property type="entry name" value="AAA_2"/>
    <property type="match status" value="1"/>
</dbReference>
<dbReference type="Pfam" id="PF10431">
    <property type="entry name" value="ClpB_D2-small"/>
    <property type="match status" value="1"/>
</dbReference>
<comment type="subcellular location">
    <subcellularLocation>
        <location evidence="5">Cytoplasm</location>
    </subcellularLocation>
</comment>
<gene>
    <name evidence="5" type="primary">hslU</name>
    <name evidence="9" type="ORF">JOD17_001678</name>
</gene>
<dbReference type="InterPro" id="IPR027417">
    <property type="entry name" value="P-loop_NTPase"/>
</dbReference>
<dbReference type="GO" id="GO:0008233">
    <property type="term" value="F:peptidase activity"/>
    <property type="evidence" value="ECO:0007669"/>
    <property type="project" value="UniProtKB-KW"/>
</dbReference>
<feature type="domain" description="Clp ATPase C-terminal" evidence="8">
    <location>
        <begin position="360"/>
        <end position="456"/>
    </location>
</feature>
<keyword evidence="9" id="KW-0378">Hydrolase</keyword>
<dbReference type="InterPro" id="IPR003959">
    <property type="entry name" value="ATPase_AAA_core"/>
</dbReference>
<evidence type="ECO:0000256" key="6">
    <source>
        <dbReference type="SAM" id="MobiDB-lite"/>
    </source>
</evidence>
<feature type="binding site" evidence="5">
    <location>
        <begin position="62"/>
        <end position="67"/>
    </location>
    <ligand>
        <name>ATP</name>
        <dbReference type="ChEBI" id="CHEBI:30616"/>
    </ligand>
</feature>
<dbReference type="Gene3D" id="1.10.8.60">
    <property type="match status" value="1"/>
</dbReference>
<comment type="subunit">
    <text evidence="5">A double ring-shaped homohexamer of HslV is capped on each side by a ring-shaped HslU homohexamer. The assembly of the HslU/HslV complex is dependent on binding of ATP.</text>
</comment>
<keyword evidence="4 5" id="KW-0143">Chaperone</keyword>
<dbReference type="NCBIfam" id="TIGR00390">
    <property type="entry name" value="hslU"/>
    <property type="match status" value="1"/>
</dbReference>
<dbReference type="PANTHER" id="PTHR48102">
    <property type="entry name" value="ATP-DEPENDENT CLP PROTEASE ATP-BINDING SUBUNIT CLPX-LIKE, MITOCHONDRIAL-RELATED"/>
    <property type="match status" value="1"/>
</dbReference>
<dbReference type="InterPro" id="IPR019489">
    <property type="entry name" value="Clp_ATPase_C"/>
</dbReference>
<dbReference type="HAMAP" id="MF_00249">
    <property type="entry name" value="HslU"/>
    <property type="match status" value="1"/>
</dbReference>
<proteinExistence type="inferred from homology"/>
<dbReference type="PANTHER" id="PTHR48102:SF3">
    <property type="entry name" value="ATP-DEPENDENT PROTEASE ATPASE SUBUNIT HSLU"/>
    <property type="match status" value="1"/>
</dbReference>
<dbReference type="InterPro" id="IPR050052">
    <property type="entry name" value="ATP-dep_Clp_protease_ClpX"/>
</dbReference>
<dbReference type="GO" id="GO:0006508">
    <property type="term" value="P:proteolysis"/>
    <property type="evidence" value="ECO:0007669"/>
    <property type="project" value="UniProtKB-KW"/>
</dbReference>
<comment type="similarity">
    <text evidence="1 5">Belongs to the ClpX chaperone family. HslU subfamily.</text>
</comment>
<evidence type="ECO:0000256" key="3">
    <source>
        <dbReference type="ARBA" id="ARBA00022840"/>
    </source>
</evidence>
<dbReference type="NCBIfam" id="NF003544">
    <property type="entry name" value="PRK05201.1"/>
    <property type="match status" value="1"/>
</dbReference>
<evidence type="ECO:0000259" key="7">
    <source>
        <dbReference type="SMART" id="SM00382"/>
    </source>
</evidence>
<dbReference type="EMBL" id="JAFBEC010000004">
    <property type="protein sequence ID" value="MBM7632584.1"/>
    <property type="molecule type" value="Genomic_DNA"/>
</dbReference>
<keyword evidence="10" id="KW-1185">Reference proteome</keyword>
<keyword evidence="9" id="KW-0645">Protease</keyword>
<reference evidence="9 10" key="1">
    <citation type="submission" date="2021-01" db="EMBL/GenBank/DDBJ databases">
        <title>Genomic Encyclopedia of Type Strains, Phase IV (KMG-IV): sequencing the most valuable type-strain genomes for metagenomic binning, comparative biology and taxonomic classification.</title>
        <authorList>
            <person name="Goeker M."/>
        </authorList>
    </citation>
    <scope>NUCLEOTIDE SEQUENCE [LARGE SCALE GENOMIC DNA]</scope>
    <source>
        <strain evidence="9 10">DSM 25540</strain>
    </source>
</reference>
<evidence type="ECO:0000256" key="2">
    <source>
        <dbReference type="ARBA" id="ARBA00022741"/>
    </source>
</evidence>
<dbReference type="Proteomes" id="UP000741863">
    <property type="component" value="Unassembled WGS sequence"/>
</dbReference>
<dbReference type="InterPro" id="IPR004491">
    <property type="entry name" value="HslU"/>
</dbReference>
<dbReference type="SMART" id="SM01086">
    <property type="entry name" value="ClpB_D2-small"/>
    <property type="match status" value="1"/>
</dbReference>